<dbReference type="EMBL" id="CP027860">
    <property type="protein sequence ID" value="AVP99357.1"/>
    <property type="molecule type" value="Genomic_DNA"/>
</dbReference>
<reference evidence="1 2" key="1">
    <citation type="submission" date="2018-03" db="EMBL/GenBank/DDBJ databases">
        <title>Ahniella affigens gen. nov., sp. nov., a gammaproteobacterium isolated from sandy soil near a stream.</title>
        <authorList>
            <person name="Ko Y."/>
            <person name="Kim J.-H."/>
        </authorList>
    </citation>
    <scope>NUCLEOTIDE SEQUENCE [LARGE SCALE GENOMIC DNA]</scope>
    <source>
        <strain evidence="1 2">D13</strain>
    </source>
</reference>
<evidence type="ECO:0000313" key="1">
    <source>
        <dbReference type="EMBL" id="AVP99357.1"/>
    </source>
</evidence>
<proteinExistence type="predicted"/>
<dbReference type="Proteomes" id="UP000241074">
    <property type="component" value="Chromosome"/>
</dbReference>
<dbReference type="KEGG" id="xba:C7S18_20240"/>
<dbReference type="AlphaFoldDB" id="A0A2P1PWY9"/>
<reference evidence="1 2" key="2">
    <citation type="submission" date="2018-03" db="EMBL/GenBank/DDBJ databases">
        <authorList>
            <person name="Keele B.F."/>
        </authorList>
    </citation>
    <scope>NUCLEOTIDE SEQUENCE [LARGE SCALE GENOMIC DNA]</scope>
    <source>
        <strain evidence="1 2">D13</strain>
    </source>
</reference>
<gene>
    <name evidence="1" type="ORF">C7S18_20240</name>
</gene>
<protein>
    <submittedName>
        <fullName evidence="1">Uncharacterized protein</fullName>
    </submittedName>
</protein>
<sequence length="547" mass="57298">MAWPPVLVRHSRKLLATNWGVFPSCGTKLGCSRSGPESAFQPANLVFDFGVCPIWVPHLVLRLEPQIWYAMKTVTRLAFCAATLVATAAYAGSFNLNYFAELEGTFTSSTTPAPGRVAVSFDLSGSQFTDLGIAAFSDPNDGKITAVARVDISNADTNLVGIALSRNLYTGAADISFGGGDGKVDFQALNITDVIDACQDTQGRFVVAASAPGASGSGGPKDMALVRFTAAGDLDLTYSSDGKAVFSLVDGGGERDEAINDLECLPGGDYFIGGWAKSGTGVKEPAFAQMPATSNHDTSVAQSVLGIASGESDGQVTAVYFNQPANAYVIAQTLLGDTLPSRTVVQHYALRDGIAFDLYPQIPNINVGIDHCPTLAIPSIIGITAITGTDYAASLLYTSSGQRHAAVARINIGESVLVSCTPMQFSLTNAGITPPLVYGGYVFIALGFAPLNGTATPSQMRAFSPSANGLSLLTESNFGTNGVASWSHTFSSSNPNNNRSFVQRLYVDPAGLIMAVGSRVWNGNDTDVVLTRLGSSGVFRNGFENPE</sequence>
<keyword evidence="2" id="KW-1185">Reference proteome</keyword>
<evidence type="ECO:0000313" key="2">
    <source>
        <dbReference type="Proteomes" id="UP000241074"/>
    </source>
</evidence>
<organism evidence="1 2">
    <name type="scientific">Ahniella affigens</name>
    <dbReference type="NCBI Taxonomy" id="2021234"/>
    <lineage>
        <taxon>Bacteria</taxon>
        <taxon>Pseudomonadati</taxon>
        <taxon>Pseudomonadota</taxon>
        <taxon>Gammaproteobacteria</taxon>
        <taxon>Lysobacterales</taxon>
        <taxon>Rhodanobacteraceae</taxon>
        <taxon>Ahniella</taxon>
    </lineage>
</organism>
<accession>A0A2P1PWY9</accession>
<name>A0A2P1PWY9_9GAMM</name>